<accession>A0A6A5ZS11</accession>
<dbReference type="OrthoDB" id="10597064at2759"/>
<protein>
    <submittedName>
        <fullName evidence="1">Uncharacterized protein</fullName>
    </submittedName>
</protein>
<dbReference type="AlphaFoldDB" id="A0A6A5ZS11"/>
<name>A0A6A5ZS11_9PLEO</name>
<gene>
    <name evidence="1" type="ORF">BDV96DRAFT_594825</name>
</gene>
<dbReference type="Proteomes" id="UP000799770">
    <property type="component" value="Unassembled WGS sequence"/>
</dbReference>
<evidence type="ECO:0000313" key="2">
    <source>
        <dbReference type="Proteomes" id="UP000799770"/>
    </source>
</evidence>
<organism evidence="1 2">
    <name type="scientific">Lophiotrema nucula</name>
    <dbReference type="NCBI Taxonomy" id="690887"/>
    <lineage>
        <taxon>Eukaryota</taxon>
        <taxon>Fungi</taxon>
        <taxon>Dikarya</taxon>
        <taxon>Ascomycota</taxon>
        <taxon>Pezizomycotina</taxon>
        <taxon>Dothideomycetes</taxon>
        <taxon>Pleosporomycetidae</taxon>
        <taxon>Pleosporales</taxon>
        <taxon>Lophiotremataceae</taxon>
        <taxon>Lophiotrema</taxon>
    </lineage>
</organism>
<dbReference type="EMBL" id="ML977312">
    <property type="protein sequence ID" value="KAF2121647.1"/>
    <property type="molecule type" value="Genomic_DNA"/>
</dbReference>
<reference evidence="1" key="1">
    <citation type="journal article" date="2020" name="Stud. Mycol.">
        <title>101 Dothideomycetes genomes: a test case for predicting lifestyles and emergence of pathogens.</title>
        <authorList>
            <person name="Haridas S."/>
            <person name="Albert R."/>
            <person name="Binder M."/>
            <person name="Bloem J."/>
            <person name="Labutti K."/>
            <person name="Salamov A."/>
            <person name="Andreopoulos B."/>
            <person name="Baker S."/>
            <person name="Barry K."/>
            <person name="Bills G."/>
            <person name="Bluhm B."/>
            <person name="Cannon C."/>
            <person name="Castanera R."/>
            <person name="Culley D."/>
            <person name="Daum C."/>
            <person name="Ezra D."/>
            <person name="Gonzalez J."/>
            <person name="Henrissat B."/>
            <person name="Kuo A."/>
            <person name="Liang C."/>
            <person name="Lipzen A."/>
            <person name="Lutzoni F."/>
            <person name="Magnuson J."/>
            <person name="Mondo S."/>
            <person name="Nolan M."/>
            <person name="Ohm R."/>
            <person name="Pangilinan J."/>
            <person name="Park H.-J."/>
            <person name="Ramirez L."/>
            <person name="Alfaro M."/>
            <person name="Sun H."/>
            <person name="Tritt A."/>
            <person name="Yoshinaga Y."/>
            <person name="Zwiers L.-H."/>
            <person name="Turgeon B."/>
            <person name="Goodwin S."/>
            <person name="Spatafora J."/>
            <person name="Crous P."/>
            <person name="Grigoriev I."/>
        </authorList>
    </citation>
    <scope>NUCLEOTIDE SEQUENCE</scope>
    <source>
        <strain evidence="1">CBS 627.86</strain>
    </source>
</reference>
<evidence type="ECO:0000313" key="1">
    <source>
        <dbReference type="EMBL" id="KAF2121647.1"/>
    </source>
</evidence>
<keyword evidence="2" id="KW-1185">Reference proteome</keyword>
<proteinExistence type="predicted"/>
<sequence>MNTNTQPSRDPIDSYTSLRQYLCELDAGLFAEFGGTLDEELANEEREILRHAFTMCDMRLGTPQGIDKYVTTRLQVVHAEHAKKPLESSEVLEGFRMSTNGDDGGKEKVEMSLSDLTALNFTYNDLRAELEHSLQLFKDEYKGESKTKWYIAAKKVFESGLSKSRIPQGQSAGEIWQQVEDKVTEIMRKEMEAAAKVERPAPTMMTRASAKMQSLLNIGGSVSPTKADPAPAILSPVPPSPTTDIPFRPGPRPNPVLSLPASPLKRLHSATTPLPSPTHKRSRTDGVKYNFGPILGFLQTTPNIAKWHRQVVRSTLDQVGRHIISPEARDVLDAYRAHHESELAKAGHGETDDVVEGP</sequence>